<dbReference type="Pfam" id="PF14661">
    <property type="entry name" value="HAUS6_N"/>
    <property type="match status" value="1"/>
</dbReference>
<name>A0A8H5GKX6_9AGAR</name>
<feature type="domain" description="HAUS augmin-like complex subunit 6 N-terminal" evidence="2">
    <location>
        <begin position="42"/>
        <end position="242"/>
    </location>
</feature>
<reference evidence="3 4" key="1">
    <citation type="journal article" date="2020" name="ISME J.">
        <title>Uncovering the hidden diversity of litter-decomposition mechanisms in mushroom-forming fungi.</title>
        <authorList>
            <person name="Floudas D."/>
            <person name="Bentzer J."/>
            <person name="Ahren D."/>
            <person name="Johansson T."/>
            <person name="Persson P."/>
            <person name="Tunlid A."/>
        </authorList>
    </citation>
    <scope>NUCLEOTIDE SEQUENCE [LARGE SCALE GENOMIC DNA]</scope>
    <source>
        <strain evidence="3 4">CBS 406.79</strain>
    </source>
</reference>
<evidence type="ECO:0000259" key="2">
    <source>
        <dbReference type="Pfam" id="PF14661"/>
    </source>
</evidence>
<evidence type="ECO:0000256" key="1">
    <source>
        <dbReference type="SAM" id="Coils"/>
    </source>
</evidence>
<keyword evidence="1" id="KW-0175">Coiled coil</keyword>
<dbReference type="InterPro" id="IPR028163">
    <property type="entry name" value="HAUS_6_N"/>
</dbReference>
<dbReference type="EMBL" id="JAACJN010000151">
    <property type="protein sequence ID" value="KAF5366640.1"/>
    <property type="molecule type" value="Genomic_DNA"/>
</dbReference>
<feature type="coiled-coil region" evidence="1">
    <location>
        <begin position="336"/>
        <end position="363"/>
    </location>
</feature>
<dbReference type="OrthoDB" id="5575722at2759"/>
<dbReference type="Proteomes" id="UP000518752">
    <property type="component" value="Unassembled WGS sequence"/>
</dbReference>
<organism evidence="3 4">
    <name type="scientific">Collybiopsis confluens</name>
    <dbReference type="NCBI Taxonomy" id="2823264"/>
    <lineage>
        <taxon>Eukaryota</taxon>
        <taxon>Fungi</taxon>
        <taxon>Dikarya</taxon>
        <taxon>Basidiomycota</taxon>
        <taxon>Agaricomycotina</taxon>
        <taxon>Agaricomycetes</taxon>
        <taxon>Agaricomycetidae</taxon>
        <taxon>Agaricales</taxon>
        <taxon>Marasmiineae</taxon>
        <taxon>Omphalotaceae</taxon>
        <taxon>Collybiopsis</taxon>
    </lineage>
</organism>
<evidence type="ECO:0000313" key="3">
    <source>
        <dbReference type="EMBL" id="KAF5366640.1"/>
    </source>
</evidence>
<proteinExistence type="predicted"/>
<sequence length="427" mass="49264">MNELPKNVTELPLPLLLLIHLQILQYPAVNDDQFDIDLFDSHKRGLRARLKLMEDLGYWLVQKLEGRNVKKVLPIYPCIKPSEIIAFRTSFSRYLESLRQVSIKDNSISGVWWRDVQARKSLLEECSGERFLRLMVALSTHVLYKSQARSANIDDPSPALLYASRILDVQLAQRGWVDRAVRLLERETHLAAQRVQLTESSTVQKKPSKYASLSTTRLTALRDAKLEDTLNKEEWSSADARKALEFLRTLRGLGVVESGTRGDVAVMSRPHNRHLRPQLLPITAAHYPSHLRRLEKPILDLARTKLSELTRKDATNVAKPLKTSLPRADVIMQECLETEERAHNALQEALNPLKREKMILEQRSDKSRARRFRVHEKPSFWTNEYGLRLDFDVKHPFVTDANLSLVIRNEAREARERISRAVRVQDN</sequence>
<comment type="caution">
    <text evidence="3">The sequence shown here is derived from an EMBL/GenBank/DDBJ whole genome shotgun (WGS) entry which is preliminary data.</text>
</comment>
<dbReference type="AlphaFoldDB" id="A0A8H5GKX6"/>
<protein>
    <recommendedName>
        <fullName evidence="2">HAUS augmin-like complex subunit 6 N-terminal domain-containing protein</fullName>
    </recommendedName>
</protein>
<evidence type="ECO:0000313" key="4">
    <source>
        <dbReference type="Proteomes" id="UP000518752"/>
    </source>
</evidence>
<gene>
    <name evidence="3" type="ORF">D9757_011880</name>
</gene>
<keyword evidence="4" id="KW-1185">Reference proteome</keyword>
<accession>A0A8H5GKX6</accession>